<dbReference type="eggNOG" id="COG3591">
    <property type="taxonomic scope" value="Bacteria"/>
</dbReference>
<dbReference type="EMBL" id="CP002102">
    <property type="protein sequence ID" value="ADL00615.1"/>
    <property type="molecule type" value="Genomic_DNA"/>
</dbReference>
<sequence length="143" mass="14763">MSYVTAICGVAFALCLVSPAAAQEYVELTGGFGPESHNVTAYAGGDIDGSSIATTCAGMVGETPQVTLSFTAYGGPLVISAYSEMDTSLVVQAPNGRWYCNDDTDGLNPRVNWNTAQSGTYRIHVGAVGDAAQGVPVVVAFME</sequence>
<feature type="chain" id="PRO_5003126642" evidence="1">
    <location>
        <begin position="23"/>
        <end position="143"/>
    </location>
</feature>
<dbReference type="BioCyc" id="BSUB633149:G1GM8-1298-MONOMER"/>
<keyword evidence="1" id="KW-0732">Signal</keyword>
<dbReference type="Proteomes" id="UP000002696">
    <property type="component" value="Chromosome"/>
</dbReference>
<dbReference type="InParanoid" id="D9QFQ1"/>
<dbReference type="HOGENOM" id="CLU_115813_1_0_5"/>
<name>D9QFQ1_BRESC</name>
<dbReference type="Gene3D" id="2.60.120.380">
    <property type="match status" value="1"/>
</dbReference>
<reference evidence="3" key="1">
    <citation type="journal article" date="2011" name="J. Bacteriol.">
        <title>Genome sequences of eight morphologically diverse alphaproteobacteria.</title>
        <authorList>
            <consortium name="US DOE Joint Genome Institute"/>
            <person name="Brown P.J."/>
            <person name="Kysela D.T."/>
            <person name="Buechlein A."/>
            <person name="Hemmerich C."/>
            <person name="Brun Y.V."/>
        </authorList>
    </citation>
    <scope>NUCLEOTIDE SEQUENCE [LARGE SCALE GENOMIC DNA]</scope>
    <source>
        <strain evidence="3">ATCC 15264 / DSM 4735 / LMG 14903 / NBRC 16000 / CB 81</strain>
    </source>
</reference>
<protein>
    <submittedName>
        <fullName evidence="2">Peptidase S1 and S6, chymotrypsin/Hap</fullName>
    </submittedName>
</protein>
<dbReference type="STRING" id="633149.Bresu_1303"/>
<feature type="signal peptide" evidence="1">
    <location>
        <begin position="1"/>
        <end position="22"/>
    </location>
</feature>
<evidence type="ECO:0000313" key="3">
    <source>
        <dbReference type="Proteomes" id="UP000002696"/>
    </source>
</evidence>
<evidence type="ECO:0000256" key="1">
    <source>
        <dbReference type="SAM" id="SignalP"/>
    </source>
</evidence>
<dbReference type="AlphaFoldDB" id="D9QFQ1"/>
<dbReference type="OrthoDB" id="5973611at2"/>
<keyword evidence="3" id="KW-1185">Reference proteome</keyword>
<evidence type="ECO:0000313" key="2">
    <source>
        <dbReference type="EMBL" id="ADL00615.1"/>
    </source>
</evidence>
<dbReference type="KEGG" id="bsb:Bresu_1303"/>
<gene>
    <name evidence="2" type="ordered locus">Bresu_1303</name>
</gene>
<organism evidence="2 3">
    <name type="scientific">Brevundimonas subvibrioides (strain ATCC 15264 / DSM 4735 / LMG 14903 / NBRC 16000 / CB 81)</name>
    <name type="common">Caulobacter subvibrioides</name>
    <dbReference type="NCBI Taxonomy" id="633149"/>
    <lineage>
        <taxon>Bacteria</taxon>
        <taxon>Pseudomonadati</taxon>
        <taxon>Pseudomonadota</taxon>
        <taxon>Alphaproteobacteria</taxon>
        <taxon>Caulobacterales</taxon>
        <taxon>Caulobacteraceae</taxon>
        <taxon>Brevundimonas</taxon>
    </lineage>
</organism>
<accession>D9QFQ1</accession>
<dbReference type="RefSeq" id="WP_013268718.1">
    <property type="nucleotide sequence ID" value="NC_014375.1"/>
</dbReference>
<proteinExistence type="predicted"/>